<feature type="region of interest" description="Disordered" evidence="2">
    <location>
        <begin position="199"/>
        <end position="219"/>
    </location>
</feature>
<keyword evidence="3" id="KW-1185">Reference proteome</keyword>
<protein>
    <submittedName>
        <fullName evidence="4">Uncharacterized protein LOC116936891</fullName>
    </submittedName>
</protein>
<proteinExistence type="predicted"/>
<dbReference type="Proteomes" id="UP001318040">
    <property type="component" value="Chromosome 84"/>
</dbReference>
<name>A0AAJ7SII2_PETMA</name>
<evidence type="ECO:0000313" key="3">
    <source>
        <dbReference type="Proteomes" id="UP001318040"/>
    </source>
</evidence>
<accession>A0AAJ7SII2</accession>
<dbReference type="RefSeq" id="XP_032799929.1">
    <property type="nucleotide sequence ID" value="XM_032944038.1"/>
</dbReference>
<evidence type="ECO:0000313" key="4">
    <source>
        <dbReference type="RefSeq" id="XP_032799929.1"/>
    </source>
</evidence>
<dbReference type="AlphaFoldDB" id="A0AAJ7SII2"/>
<dbReference type="KEGG" id="pmrn:116936891"/>
<sequence>MALLIVGVLVLAMLGMEIFIYRRFTLSISDFYRETMTLQTERMSQQNVELCQKNKMLRLELQQQQEELMENRETLQRENRSLVQQLKECQLELESTRVPCRESKSLHADFFRDCNAAQRQMSLRCENKDLRRSLHAHLTELNFLDPQRGQEQFRLRGKLVRHEDMWHGEKRLHEENLHLSSQLKELKCAVSQMYHDATDAPSTAAATASTTTSATTKPKKKKKRFIHWVRKLLTRKSANVKTLGKL</sequence>
<keyword evidence="1" id="KW-0175">Coiled coil</keyword>
<reference evidence="4" key="1">
    <citation type="submission" date="2025-08" db="UniProtKB">
        <authorList>
            <consortium name="RefSeq"/>
        </authorList>
    </citation>
    <scope>IDENTIFICATION</scope>
    <source>
        <tissue evidence="4">Sperm</tissue>
    </source>
</reference>
<evidence type="ECO:0000256" key="2">
    <source>
        <dbReference type="SAM" id="MobiDB-lite"/>
    </source>
</evidence>
<feature type="compositionally biased region" description="Low complexity" evidence="2">
    <location>
        <begin position="199"/>
        <end position="216"/>
    </location>
</feature>
<evidence type="ECO:0000256" key="1">
    <source>
        <dbReference type="SAM" id="Coils"/>
    </source>
</evidence>
<feature type="coiled-coil region" evidence="1">
    <location>
        <begin position="47"/>
        <end position="92"/>
    </location>
</feature>
<gene>
    <name evidence="4" type="primary">LOC116936891</name>
</gene>
<organism evidence="3 4">
    <name type="scientific">Petromyzon marinus</name>
    <name type="common">Sea lamprey</name>
    <dbReference type="NCBI Taxonomy" id="7757"/>
    <lineage>
        <taxon>Eukaryota</taxon>
        <taxon>Metazoa</taxon>
        <taxon>Chordata</taxon>
        <taxon>Craniata</taxon>
        <taxon>Vertebrata</taxon>
        <taxon>Cyclostomata</taxon>
        <taxon>Hyperoartia</taxon>
        <taxon>Petromyzontiformes</taxon>
        <taxon>Petromyzontidae</taxon>
        <taxon>Petromyzon</taxon>
    </lineage>
</organism>